<proteinExistence type="predicted"/>
<feature type="compositionally biased region" description="Basic and acidic residues" evidence="2">
    <location>
        <begin position="89"/>
        <end position="111"/>
    </location>
</feature>
<reference evidence="3 4" key="1">
    <citation type="journal article" date="2016" name="Nat. Commun.">
        <title>Thousands of microbial genomes shed light on interconnected biogeochemical processes in an aquifer system.</title>
        <authorList>
            <person name="Anantharaman K."/>
            <person name="Brown C.T."/>
            <person name="Hug L.A."/>
            <person name="Sharon I."/>
            <person name="Castelle C.J."/>
            <person name="Probst A.J."/>
            <person name="Thomas B.C."/>
            <person name="Singh A."/>
            <person name="Wilkins M.J."/>
            <person name="Karaoz U."/>
            <person name="Brodie E.L."/>
            <person name="Williams K.H."/>
            <person name="Hubbard S.S."/>
            <person name="Banfield J.F."/>
        </authorList>
    </citation>
    <scope>NUCLEOTIDE SEQUENCE [LARGE SCALE GENOMIC DNA]</scope>
</reference>
<dbReference type="Proteomes" id="UP000177693">
    <property type="component" value="Unassembled WGS sequence"/>
</dbReference>
<evidence type="ECO:0000256" key="2">
    <source>
        <dbReference type="SAM" id="MobiDB-lite"/>
    </source>
</evidence>
<sequence length="120" mass="14355">MSKAGLSKAEIKKRLVRLRNIEFLHEQQRFKIWHLRDENRELRQEIKRLNIIVSDQQKTIDDMKLQIEELRVMVFGKKKKKEVDDDDLTPPKERIPRSSDSYKRPIPKDAEVTEIVPHPT</sequence>
<dbReference type="AlphaFoldDB" id="A0A1F6Y6T8"/>
<evidence type="ECO:0000313" key="4">
    <source>
        <dbReference type="Proteomes" id="UP000177693"/>
    </source>
</evidence>
<keyword evidence="1" id="KW-0175">Coiled coil</keyword>
<dbReference type="EMBL" id="MFVL01000006">
    <property type="protein sequence ID" value="OGJ02077.1"/>
    <property type="molecule type" value="Genomic_DNA"/>
</dbReference>
<protein>
    <submittedName>
        <fullName evidence="3">Uncharacterized protein</fullName>
    </submittedName>
</protein>
<gene>
    <name evidence="3" type="ORF">A3I23_01045</name>
</gene>
<evidence type="ECO:0000256" key="1">
    <source>
        <dbReference type="SAM" id="Coils"/>
    </source>
</evidence>
<organism evidence="3 4">
    <name type="scientific">Candidatus Nomurabacteria bacterium RIFCSPLOWO2_02_FULL_40_67</name>
    <dbReference type="NCBI Taxonomy" id="1801787"/>
    <lineage>
        <taxon>Bacteria</taxon>
        <taxon>Candidatus Nomuraibacteriota</taxon>
    </lineage>
</organism>
<evidence type="ECO:0000313" key="3">
    <source>
        <dbReference type="EMBL" id="OGJ02077.1"/>
    </source>
</evidence>
<feature type="coiled-coil region" evidence="1">
    <location>
        <begin position="32"/>
        <end position="73"/>
    </location>
</feature>
<accession>A0A1F6Y6T8</accession>
<comment type="caution">
    <text evidence="3">The sequence shown here is derived from an EMBL/GenBank/DDBJ whole genome shotgun (WGS) entry which is preliminary data.</text>
</comment>
<name>A0A1F6Y6T8_9BACT</name>
<feature type="region of interest" description="Disordered" evidence="2">
    <location>
        <begin position="80"/>
        <end position="120"/>
    </location>
</feature>